<reference evidence="13" key="1">
    <citation type="submission" date="2015-02" db="EMBL/GenBank/DDBJ databases">
        <title>Genome sequencing for Strongylocentrotus purpuratus.</title>
        <authorList>
            <person name="Murali S."/>
            <person name="Liu Y."/>
            <person name="Vee V."/>
            <person name="English A."/>
            <person name="Wang M."/>
            <person name="Skinner E."/>
            <person name="Han Y."/>
            <person name="Muzny D.M."/>
            <person name="Worley K.C."/>
            <person name="Gibbs R.A."/>
        </authorList>
    </citation>
    <scope>NUCLEOTIDE SEQUENCE</scope>
</reference>
<feature type="disulfide bond" evidence="6">
    <location>
        <begin position="93"/>
        <end position="170"/>
    </location>
</feature>
<evidence type="ECO:0000256" key="2">
    <source>
        <dbReference type="ARBA" id="ARBA00022525"/>
    </source>
</evidence>
<dbReference type="PANTHER" id="PTHR11716:SF100">
    <property type="entry name" value="PHOSPHOLIPASE A2"/>
    <property type="match status" value="1"/>
</dbReference>
<dbReference type="PROSITE" id="PS00118">
    <property type="entry name" value="PA2_HIS"/>
    <property type="match status" value="1"/>
</dbReference>
<feature type="binding site" evidence="5">
    <location>
        <position position="98"/>
    </location>
    <ligand>
        <name>Ca(2+)</name>
        <dbReference type="ChEBI" id="CHEBI:29108"/>
    </ligand>
</feature>
<dbReference type="PANTHER" id="PTHR11716">
    <property type="entry name" value="PHOSPHOLIPASE A2 FAMILY MEMBER"/>
    <property type="match status" value="1"/>
</dbReference>
<feature type="binding site" evidence="5">
    <location>
        <position position="77"/>
    </location>
    <ligand>
        <name>Ca(2+)</name>
        <dbReference type="ChEBI" id="CHEBI:29108"/>
    </ligand>
</feature>
<evidence type="ECO:0000313" key="13">
    <source>
        <dbReference type="Proteomes" id="UP000007110"/>
    </source>
</evidence>
<feature type="region of interest" description="Disordered" evidence="9">
    <location>
        <begin position="187"/>
        <end position="225"/>
    </location>
</feature>
<evidence type="ECO:0000259" key="11">
    <source>
        <dbReference type="SMART" id="SM00085"/>
    </source>
</evidence>
<feature type="active site" evidence="4">
    <location>
        <position position="164"/>
    </location>
</feature>
<dbReference type="OrthoDB" id="5841574at2759"/>
<name>A0A7M7NHB3_STRPU</name>
<keyword evidence="8" id="KW-0378">Hydrolase</keyword>
<sequence>MACTKKWAVFAVFVSVIVVVAIVVPIAVFRNAGQTKGNSLEGGSMAPNEMFLQFAAMIQCTTKKNPIQYQGYGCHCGFLNGGSAKPVDATDQCCMDHDRCLKELETTGVCTKHAFITTYAVEMKGCGKKKAANITCKPQADYSPLEATFAFGKVDCAESLCRCDREAAVCFSQNPFQNRYKMGRKRKSACKAGPETGPGTGTATGTGTGTGTGPTAGLPTSTDKPMLQTTVFQPPVQETGRPAPIYRIQGRI</sequence>
<feature type="disulfide bond" evidence="6">
    <location>
        <begin position="76"/>
        <end position="94"/>
    </location>
</feature>
<feature type="disulfide bond" evidence="6">
    <location>
        <begin position="110"/>
        <end position="156"/>
    </location>
</feature>
<dbReference type="GeneID" id="115918498"/>
<evidence type="ECO:0000256" key="5">
    <source>
        <dbReference type="PIRSR" id="PIRSR601211-2"/>
    </source>
</evidence>
<reference evidence="12" key="2">
    <citation type="submission" date="2021-01" db="UniProtKB">
        <authorList>
            <consortium name="EnsemblMetazoa"/>
        </authorList>
    </citation>
    <scope>IDENTIFICATION</scope>
</reference>
<evidence type="ECO:0000313" key="12">
    <source>
        <dbReference type="EnsemblMetazoa" id="XP_030836449"/>
    </source>
</evidence>
<dbReference type="SMART" id="SM00085">
    <property type="entry name" value="PA2c"/>
    <property type="match status" value="1"/>
</dbReference>
<dbReference type="CDD" id="cd00125">
    <property type="entry name" value="PLA2c"/>
    <property type="match status" value="1"/>
</dbReference>
<feature type="compositionally biased region" description="Gly residues" evidence="9">
    <location>
        <begin position="196"/>
        <end position="214"/>
    </location>
</feature>
<keyword evidence="10" id="KW-0472">Membrane</keyword>
<dbReference type="KEGG" id="spu:115918498"/>
<dbReference type="PRINTS" id="PR00389">
    <property type="entry name" value="PHPHLIPASEA2"/>
</dbReference>
<comment type="similarity">
    <text evidence="7">Belongs to the phospholipase A2 family.</text>
</comment>
<organism evidence="12 13">
    <name type="scientific">Strongylocentrotus purpuratus</name>
    <name type="common">Purple sea urchin</name>
    <dbReference type="NCBI Taxonomy" id="7668"/>
    <lineage>
        <taxon>Eukaryota</taxon>
        <taxon>Metazoa</taxon>
        <taxon>Echinodermata</taxon>
        <taxon>Eleutherozoa</taxon>
        <taxon>Echinozoa</taxon>
        <taxon>Echinoidea</taxon>
        <taxon>Euechinoidea</taxon>
        <taxon>Echinacea</taxon>
        <taxon>Camarodonta</taxon>
        <taxon>Echinidea</taxon>
        <taxon>Strongylocentrotidae</taxon>
        <taxon>Strongylocentrotus</taxon>
    </lineage>
</organism>
<keyword evidence="5 8" id="KW-0106">Calcium</keyword>
<evidence type="ECO:0000256" key="3">
    <source>
        <dbReference type="ARBA" id="ARBA00023157"/>
    </source>
</evidence>
<evidence type="ECO:0000256" key="1">
    <source>
        <dbReference type="ARBA" id="ARBA00004613"/>
    </source>
</evidence>
<dbReference type="EnsemblMetazoa" id="XM_030980589">
    <property type="protein sequence ID" value="XP_030836449"/>
    <property type="gene ID" value="LOC115918498"/>
</dbReference>
<dbReference type="PROSITE" id="PS00119">
    <property type="entry name" value="PA2_ASP"/>
    <property type="match status" value="1"/>
</dbReference>
<dbReference type="Proteomes" id="UP000007110">
    <property type="component" value="Unassembled WGS sequence"/>
</dbReference>
<comment type="cofactor">
    <cofactor evidence="5">
        <name>Ca(2+)</name>
        <dbReference type="ChEBI" id="CHEBI:29108"/>
    </cofactor>
    <text evidence="5">Binds 1 Ca(2+) ion per subunit.</text>
</comment>
<dbReference type="GO" id="GO:0047498">
    <property type="term" value="F:calcium-dependent phospholipase A2 activity"/>
    <property type="evidence" value="ECO:0000318"/>
    <property type="project" value="GO_Central"/>
</dbReference>
<dbReference type="GO" id="GO:0005509">
    <property type="term" value="F:calcium ion binding"/>
    <property type="evidence" value="ECO:0000318"/>
    <property type="project" value="GO_Central"/>
</dbReference>
<dbReference type="InterPro" id="IPR001211">
    <property type="entry name" value="PLA2"/>
</dbReference>
<dbReference type="Gene3D" id="1.20.90.10">
    <property type="entry name" value="Phospholipase A2 domain"/>
    <property type="match status" value="1"/>
</dbReference>
<feature type="disulfide bond" evidence="6">
    <location>
        <begin position="100"/>
        <end position="163"/>
    </location>
</feature>
<dbReference type="GO" id="GO:0005576">
    <property type="term" value="C:extracellular region"/>
    <property type="evidence" value="ECO:0007669"/>
    <property type="project" value="UniProtKB-SubCell"/>
</dbReference>
<feature type="transmembrane region" description="Helical" evidence="10">
    <location>
        <begin position="7"/>
        <end position="29"/>
    </location>
</feature>
<evidence type="ECO:0000256" key="8">
    <source>
        <dbReference type="RuleBase" id="RU361236"/>
    </source>
</evidence>
<dbReference type="GO" id="GO:0016042">
    <property type="term" value="P:lipid catabolic process"/>
    <property type="evidence" value="ECO:0007669"/>
    <property type="project" value="InterPro"/>
</dbReference>
<feature type="binding site" evidence="5">
    <location>
        <position position="81"/>
    </location>
    <ligand>
        <name>Ca(2+)</name>
        <dbReference type="ChEBI" id="CHEBI:29108"/>
    </ligand>
</feature>
<dbReference type="GO" id="GO:0046471">
    <property type="term" value="P:phosphatidylglycerol metabolic process"/>
    <property type="evidence" value="ECO:0000318"/>
    <property type="project" value="GO_Central"/>
</dbReference>
<dbReference type="InterPro" id="IPR033112">
    <property type="entry name" value="PLA2_Asp_AS"/>
</dbReference>
<dbReference type="InParanoid" id="A0A7M7NHB3"/>
<dbReference type="FunFam" id="1.20.90.10:FF:000007">
    <property type="entry name" value="Acidic phospholipase A2"/>
    <property type="match status" value="1"/>
</dbReference>
<keyword evidence="3 6" id="KW-1015">Disulfide bond</keyword>
<dbReference type="GO" id="GO:0046470">
    <property type="term" value="P:phosphatidylcholine metabolic process"/>
    <property type="evidence" value="ECO:0000318"/>
    <property type="project" value="GO_Central"/>
</dbReference>
<dbReference type="InterPro" id="IPR036444">
    <property type="entry name" value="PLipase_A2_dom_sf"/>
</dbReference>
<proteinExistence type="inferred from homology"/>
<comment type="catalytic activity">
    <reaction evidence="8">
        <text>a 1,2-diacyl-sn-glycero-3-phosphocholine + H2O = a 1-acyl-sn-glycero-3-phosphocholine + a fatty acid + H(+)</text>
        <dbReference type="Rhea" id="RHEA:15801"/>
        <dbReference type="ChEBI" id="CHEBI:15377"/>
        <dbReference type="ChEBI" id="CHEBI:15378"/>
        <dbReference type="ChEBI" id="CHEBI:28868"/>
        <dbReference type="ChEBI" id="CHEBI:57643"/>
        <dbReference type="ChEBI" id="CHEBI:58168"/>
        <dbReference type="EC" id="3.1.1.4"/>
    </reaction>
</comment>
<feature type="disulfide bond" evidence="6">
    <location>
        <begin position="136"/>
        <end position="161"/>
    </location>
</feature>
<dbReference type="EC" id="3.1.1.4" evidence="8"/>
<dbReference type="SUPFAM" id="SSF48619">
    <property type="entry name" value="Phospholipase A2, PLA2"/>
    <property type="match status" value="1"/>
</dbReference>
<feature type="domain" description="Phospholipase A2-like central" evidence="11">
    <location>
        <begin position="50"/>
        <end position="191"/>
    </location>
</feature>
<evidence type="ECO:0000256" key="4">
    <source>
        <dbReference type="PIRSR" id="PIRSR601211-1"/>
    </source>
</evidence>
<keyword evidence="5" id="KW-0479">Metal-binding</keyword>
<dbReference type="Pfam" id="PF00068">
    <property type="entry name" value="Phospholip_A2_1"/>
    <property type="match status" value="1"/>
</dbReference>
<dbReference type="RefSeq" id="XP_030836449.1">
    <property type="nucleotide sequence ID" value="XM_030980589.1"/>
</dbReference>
<evidence type="ECO:0000256" key="6">
    <source>
        <dbReference type="PIRSR" id="PIRSR601211-3"/>
    </source>
</evidence>
<dbReference type="InterPro" id="IPR033113">
    <property type="entry name" value="PLA2_histidine"/>
</dbReference>
<keyword evidence="10" id="KW-1133">Transmembrane helix</keyword>
<dbReference type="GO" id="GO:0050482">
    <property type="term" value="P:arachidonate secretion"/>
    <property type="evidence" value="ECO:0007669"/>
    <property type="project" value="InterPro"/>
</dbReference>
<evidence type="ECO:0000256" key="9">
    <source>
        <dbReference type="SAM" id="MobiDB-lite"/>
    </source>
</evidence>
<comment type="subcellular location">
    <subcellularLocation>
        <location evidence="1 8">Secreted</location>
    </subcellularLocation>
</comment>
<protein>
    <recommendedName>
        <fullName evidence="8">Phospholipase A2</fullName>
        <ecNumber evidence="8">3.1.1.4</ecNumber>
    </recommendedName>
</protein>
<dbReference type="GO" id="GO:0005543">
    <property type="term" value="F:phospholipid binding"/>
    <property type="evidence" value="ECO:0000318"/>
    <property type="project" value="GO_Central"/>
</dbReference>
<dbReference type="InterPro" id="IPR016090">
    <property type="entry name" value="PLA2-like_dom"/>
</dbReference>
<keyword evidence="10" id="KW-0812">Transmembrane</keyword>
<evidence type="ECO:0000256" key="10">
    <source>
        <dbReference type="SAM" id="Phobius"/>
    </source>
</evidence>
<keyword evidence="8" id="KW-0443">Lipid metabolism</keyword>
<accession>A0A7M7NHB3</accession>
<feature type="active site" evidence="4">
    <location>
        <position position="97"/>
    </location>
</feature>
<keyword evidence="2 8" id="KW-0964">Secreted</keyword>
<keyword evidence="13" id="KW-1185">Reference proteome</keyword>
<dbReference type="AlphaFoldDB" id="A0A7M7NHB3"/>
<evidence type="ECO:0000256" key="7">
    <source>
        <dbReference type="RuleBase" id="RU003654"/>
    </source>
</evidence>